<evidence type="ECO:0000256" key="4">
    <source>
        <dbReference type="ARBA" id="ARBA00023004"/>
    </source>
</evidence>
<keyword evidence="5" id="KW-0411">Iron-sulfur</keyword>
<dbReference type="PANTHER" id="PTHR21266:SF59">
    <property type="entry name" value="BLR4922 PROTEIN"/>
    <property type="match status" value="1"/>
</dbReference>
<keyword evidence="4" id="KW-0408">Iron</keyword>
<keyword evidence="8" id="KW-1185">Reference proteome</keyword>
<feature type="domain" description="Rieske" evidence="6">
    <location>
        <begin position="9"/>
        <end position="115"/>
    </location>
</feature>
<dbReference type="EMBL" id="AAMT01000001">
    <property type="protein sequence ID" value="EAQ14789.1"/>
    <property type="molecule type" value="Genomic_DNA"/>
</dbReference>
<dbReference type="HOGENOM" id="CLU_039484_2_1_5"/>
<comment type="caution">
    <text evidence="7">The sequence shown here is derived from an EMBL/GenBank/DDBJ whole genome shotgun (WGS) entry which is preliminary data.</text>
</comment>
<proteinExistence type="predicted"/>
<evidence type="ECO:0000313" key="7">
    <source>
        <dbReference type="EMBL" id="EAQ14789.1"/>
    </source>
</evidence>
<evidence type="ECO:0000256" key="2">
    <source>
        <dbReference type="ARBA" id="ARBA00022723"/>
    </source>
</evidence>
<dbReference type="InterPro" id="IPR045623">
    <property type="entry name" value="LigXa_C"/>
</dbReference>
<dbReference type="SUPFAM" id="SSF55961">
    <property type="entry name" value="Bet v1-like"/>
    <property type="match status" value="1"/>
</dbReference>
<dbReference type="GO" id="GO:0051537">
    <property type="term" value="F:2 iron, 2 sulfur cluster binding"/>
    <property type="evidence" value="ECO:0007669"/>
    <property type="project" value="UniProtKB-KW"/>
</dbReference>
<dbReference type="Pfam" id="PF00355">
    <property type="entry name" value="Rieske"/>
    <property type="match status" value="1"/>
</dbReference>
<accession>A3VA48</accession>
<dbReference type="Gene3D" id="2.102.10.10">
    <property type="entry name" value="Rieske [2Fe-2S] iron-sulphur domain"/>
    <property type="match status" value="1"/>
</dbReference>
<keyword evidence="1" id="KW-0001">2Fe-2S</keyword>
<organism evidence="7 8">
    <name type="scientific">Maritimibacter alkaliphilus HTCC2654</name>
    <dbReference type="NCBI Taxonomy" id="314271"/>
    <lineage>
        <taxon>Bacteria</taxon>
        <taxon>Pseudomonadati</taxon>
        <taxon>Pseudomonadota</taxon>
        <taxon>Alphaproteobacteria</taxon>
        <taxon>Rhodobacterales</taxon>
        <taxon>Roseobacteraceae</taxon>
        <taxon>Maritimibacter</taxon>
    </lineage>
</organism>
<evidence type="ECO:0000256" key="3">
    <source>
        <dbReference type="ARBA" id="ARBA00023002"/>
    </source>
</evidence>
<dbReference type="eggNOG" id="COG4638">
    <property type="taxonomic scope" value="Bacteria"/>
</dbReference>
<keyword evidence="2" id="KW-0479">Metal-binding</keyword>
<dbReference type="InterPro" id="IPR017941">
    <property type="entry name" value="Rieske_2Fe-2S"/>
</dbReference>
<dbReference type="RefSeq" id="WP_008334663.1">
    <property type="nucleotide sequence ID" value="NZ_VNHV01000006.1"/>
</dbReference>
<evidence type="ECO:0000313" key="8">
    <source>
        <dbReference type="Proteomes" id="UP000002931"/>
    </source>
</evidence>
<dbReference type="STRING" id="314271.RB2654_19438"/>
<dbReference type="Pfam" id="PF19301">
    <property type="entry name" value="LigXa_C"/>
    <property type="match status" value="1"/>
</dbReference>
<evidence type="ECO:0000256" key="1">
    <source>
        <dbReference type="ARBA" id="ARBA00022714"/>
    </source>
</evidence>
<dbReference type="PROSITE" id="PS51296">
    <property type="entry name" value="RIESKE"/>
    <property type="match status" value="1"/>
</dbReference>
<dbReference type="PANTHER" id="PTHR21266">
    <property type="entry name" value="IRON-SULFUR DOMAIN CONTAINING PROTEIN"/>
    <property type="match status" value="1"/>
</dbReference>
<reference evidence="7 8" key="1">
    <citation type="journal article" date="2010" name="J. Bacteriol.">
        <title>Genome sequences of Pelagibaca bermudensis HTCC2601T and Maritimibacter alkaliphilus HTCC2654T, the type strains of two marine Roseobacter genera.</title>
        <authorList>
            <person name="Thrash J.C."/>
            <person name="Cho J.C."/>
            <person name="Ferriera S."/>
            <person name="Johnson J."/>
            <person name="Vergin K.L."/>
            <person name="Giovannoni S.J."/>
        </authorList>
    </citation>
    <scope>NUCLEOTIDE SEQUENCE [LARGE SCALE GENOMIC DNA]</scope>
    <source>
        <strain evidence="7 8">HTCC2654</strain>
    </source>
</reference>
<evidence type="ECO:0000259" key="6">
    <source>
        <dbReference type="PROSITE" id="PS51296"/>
    </source>
</evidence>
<dbReference type="SUPFAM" id="SSF50022">
    <property type="entry name" value="ISP domain"/>
    <property type="match status" value="1"/>
</dbReference>
<dbReference type="Proteomes" id="UP000002931">
    <property type="component" value="Unassembled WGS sequence"/>
</dbReference>
<dbReference type="AlphaFoldDB" id="A3VA48"/>
<dbReference type="GO" id="GO:0016491">
    <property type="term" value="F:oxidoreductase activity"/>
    <property type="evidence" value="ECO:0007669"/>
    <property type="project" value="UniProtKB-KW"/>
</dbReference>
<name>A3VA48_9RHOB</name>
<gene>
    <name evidence="7" type="ORF">RB2654_19438</name>
</gene>
<evidence type="ECO:0000256" key="5">
    <source>
        <dbReference type="ARBA" id="ARBA00023014"/>
    </source>
</evidence>
<protein>
    <submittedName>
        <fullName evidence="7">Rieske (2Fe-2S) region protein</fullName>
    </submittedName>
</protein>
<dbReference type="InterPro" id="IPR036922">
    <property type="entry name" value="Rieske_2Fe-2S_sf"/>
</dbReference>
<dbReference type="InterPro" id="IPR050584">
    <property type="entry name" value="Cholesterol_7-desaturase"/>
</dbReference>
<keyword evidence="3" id="KW-0560">Oxidoreductase</keyword>
<dbReference type="GO" id="GO:0046872">
    <property type="term" value="F:metal ion binding"/>
    <property type="evidence" value="ECO:0007669"/>
    <property type="project" value="UniProtKB-KW"/>
</dbReference>
<sequence>MGDAFRRYWIPICQTSDIPTPDSPPFPLEILGQKLVVWRNADGQLGVLDQFCPHRRSSLAIGRCEGDGIRCLYHGWKFAPDGTVLETPNVNDPDFKNRFKAEAFPVREAGGLVWSYLGPKLLQPEFPHFPWFDADDDHRNNAYALNHCNYVQALEALVDSSHLNILHADGLVASGQLENLNFSAAAEMTFDAAPTIEVDDTDFGFHYAALRRGENVSGKGEVHVRVTAFSLPCFIANPNEDLFMCVVPINDEQCIHFHVWWHAEREMGKDPLKSNMLKHVGLDPEALANYNMTYETFNDDDRPSLRNRYKQDRSRIQAGSFSGFHSFTQEDSAVNISPGAIKDRSKEILAPVDMAVSRLYRSLISAAQAVENDQEPQGVHADQTKIIGRNGTVPEDEDWRQLVPTHTITRRYRSVKLGRGTPEQVH</sequence>